<name>A0A9D4PKR2_RHISA</name>
<dbReference type="AlphaFoldDB" id="A0A9D4PKR2"/>
<dbReference type="InterPro" id="IPR006813">
    <property type="entry name" value="Glyco_trans_17"/>
</dbReference>
<evidence type="ECO:0000256" key="1">
    <source>
        <dbReference type="SAM" id="Coils"/>
    </source>
</evidence>
<protein>
    <recommendedName>
        <fullName evidence="4">Beta-1,4-mannosyl-glycoprotein beta-1,4-N-acetylglucosaminyltransferase</fullName>
    </recommendedName>
</protein>
<dbReference type="VEuPathDB" id="VectorBase:RSAN_026235"/>
<evidence type="ECO:0000313" key="2">
    <source>
        <dbReference type="EMBL" id="KAH7943895.1"/>
    </source>
</evidence>
<dbReference type="GO" id="GO:0016020">
    <property type="term" value="C:membrane"/>
    <property type="evidence" value="ECO:0007669"/>
    <property type="project" value="InterPro"/>
</dbReference>
<dbReference type="GO" id="GO:0003830">
    <property type="term" value="F:beta-1,4-mannosylglycoprotein 4-beta-N-acetylglucosaminyltransferase activity"/>
    <property type="evidence" value="ECO:0007669"/>
    <property type="project" value="InterPro"/>
</dbReference>
<dbReference type="PANTHER" id="PTHR12224:SF0">
    <property type="entry name" value="BETA-1,4-MANNOSYL-GLYCOPROTEIN 4-BETA-N-ACETYLGLUCOSAMINYLTRANSFERASE"/>
    <property type="match status" value="1"/>
</dbReference>
<dbReference type="PANTHER" id="PTHR12224">
    <property type="entry name" value="BETA-1,4-MANNOSYL-GLYCOPROTEIN BETA-1,4-N-ACETYLGLUCOSAMINYL-TRANSFERASE"/>
    <property type="match status" value="1"/>
</dbReference>
<proteinExistence type="predicted"/>
<gene>
    <name evidence="2" type="ORF">HPB52_012663</name>
</gene>
<accession>A0A9D4PKR2</accession>
<evidence type="ECO:0008006" key="4">
    <source>
        <dbReference type="Google" id="ProtNLM"/>
    </source>
</evidence>
<keyword evidence="3" id="KW-1185">Reference proteome</keyword>
<evidence type="ECO:0000313" key="3">
    <source>
        <dbReference type="Proteomes" id="UP000821837"/>
    </source>
</evidence>
<comment type="caution">
    <text evidence="2">The sequence shown here is derived from an EMBL/GenBank/DDBJ whole genome shotgun (WGS) entry which is preliminary data.</text>
</comment>
<feature type="coiled-coil region" evidence="1">
    <location>
        <begin position="300"/>
        <end position="327"/>
    </location>
</feature>
<keyword evidence="1" id="KW-0175">Coiled coil</keyword>
<dbReference type="Proteomes" id="UP000821837">
    <property type="component" value="Unassembled WGS sequence"/>
</dbReference>
<sequence length="527" mass="59827">MNISAERNVVAKTVTVKSYGAPRCFSEGTVPGLSTIKCVCRNGWNGVECSIPDAVWTTREFQVWYSSGRITRRSRPRAIVNGLVFNHELDLLEIRINELGNAVDHYIVCESNYTFFGTAKPLHLRSNLSAGFLRENAHKIILVTVGVYNYGDGDPWAPENHFRRSIWLEGQRSLKHLRDDDLFMIADADEIPSREVLLFLKHHDGYGEPVGVSLRWFMYGFFWENSRPVEVGGACTVAFLRNVYENDTLKLRRTDSYVYKSLPHTGTTQRKWTIMGAWPRYAGWHCSWCFDVHGIQLQKVADLQRKVKRLQRKNRDLLQENSRIKKGIRGVFKEDQRTTTMDAWDRRRHAYRLGVFRVLSRATKALPMATGDHATISFDSHGELQENVTIEAMDDSVISENVRNIPTTRSAINTPLVDEVKATGVTDRLLPPTEVPLMRRIVEATILLPQVPKLTSSKIPFSDTVQATVGLLAESPSSVQTRNHEEVAKNYRPPVQLMGAGGAGRYYQFMQSSGECSFQIDNESTEN</sequence>
<reference evidence="2" key="2">
    <citation type="submission" date="2021-09" db="EMBL/GenBank/DDBJ databases">
        <authorList>
            <person name="Jia N."/>
            <person name="Wang J."/>
            <person name="Shi W."/>
            <person name="Du L."/>
            <person name="Sun Y."/>
            <person name="Zhan W."/>
            <person name="Jiang J."/>
            <person name="Wang Q."/>
            <person name="Zhang B."/>
            <person name="Ji P."/>
            <person name="Sakyi L.B."/>
            <person name="Cui X."/>
            <person name="Yuan T."/>
            <person name="Jiang B."/>
            <person name="Yang W."/>
            <person name="Lam T.T.-Y."/>
            <person name="Chang Q."/>
            <person name="Ding S."/>
            <person name="Wang X."/>
            <person name="Zhu J."/>
            <person name="Ruan X."/>
            <person name="Zhao L."/>
            <person name="Wei J."/>
            <person name="Que T."/>
            <person name="Du C."/>
            <person name="Cheng J."/>
            <person name="Dai P."/>
            <person name="Han X."/>
            <person name="Huang E."/>
            <person name="Gao Y."/>
            <person name="Liu J."/>
            <person name="Shao H."/>
            <person name="Ye R."/>
            <person name="Li L."/>
            <person name="Wei W."/>
            <person name="Wang X."/>
            <person name="Wang C."/>
            <person name="Huo Q."/>
            <person name="Li W."/>
            <person name="Guo W."/>
            <person name="Chen H."/>
            <person name="Chen S."/>
            <person name="Zhou L."/>
            <person name="Zhou L."/>
            <person name="Ni X."/>
            <person name="Tian J."/>
            <person name="Zhou Y."/>
            <person name="Sheng Y."/>
            <person name="Liu T."/>
            <person name="Pan Y."/>
            <person name="Xia L."/>
            <person name="Li J."/>
            <person name="Zhao F."/>
            <person name="Cao W."/>
        </authorList>
    </citation>
    <scope>NUCLEOTIDE SEQUENCE</scope>
    <source>
        <strain evidence="2">Rsan-2018</strain>
        <tissue evidence="2">Larvae</tissue>
    </source>
</reference>
<reference evidence="2" key="1">
    <citation type="journal article" date="2020" name="Cell">
        <title>Large-Scale Comparative Analyses of Tick Genomes Elucidate Their Genetic Diversity and Vector Capacities.</title>
        <authorList>
            <consortium name="Tick Genome and Microbiome Consortium (TIGMIC)"/>
            <person name="Jia N."/>
            <person name="Wang J."/>
            <person name="Shi W."/>
            <person name="Du L."/>
            <person name="Sun Y."/>
            <person name="Zhan W."/>
            <person name="Jiang J.F."/>
            <person name="Wang Q."/>
            <person name="Zhang B."/>
            <person name="Ji P."/>
            <person name="Bell-Sakyi L."/>
            <person name="Cui X.M."/>
            <person name="Yuan T.T."/>
            <person name="Jiang B.G."/>
            <person name="Yang W.F."/>
            <person name="Lam T.T."/>
            <person name="Chang Q.C."/>
            <person name="Ding S.J."/>
            <person name="Wang X.J."/>
            <person name="Zhu J.G."/>
            <person name="Ruan X.D."/>
            <person name="Zhao L."/>
            <person name="Wei J.T."/>
            <person name="Ye R.Z."/>
            <person name="Que T.C."/>
            <person name="Du C.H."/>
            <person name="Zhou Y.H."/>
            <person name="Cheng J.X."/>
            <person name="Dai P.F."/>
            <person name="Guo W.B."/>
            <person name="Han X.H."/>
            <person name="Huang E.J."/>
            <person name="Li L.F."/>
            <person name="Wei W."/>
            <person name="Gao Y.C."/>
            <person name="Liu J.Z."/>
            <person name="Shao H.Z."/>
            <person name="Wang X."/>
            <person name="Wang C.C."/>
            <person name="Yang T.C."/>
            <person name="Huo Q.B."/>
            <person name="Li W."/>
            <person name="Chen H.Y."/>
            <person name="Chen S.E."/>
            <person name="Zhou L.G."/>
            <person name="Ni X.B."/>
            <person name="Tian J.H."/>
            <person name="Sheng Y."/>
            <person name="Liu T."/>
            <person name="Pan Y.S."/>
            <person name="Xia L.Y."/>
            <person name="Li J."/>
            <person name="Zhao F."/>
            <person name="Cao W.C."/>
        </authorList>
    </citation>
    <scope>NUCLEOTIDE SEQUENCE</scope>
    <source>
        <strain evidence="2">Rsan-2018</strain>
    </source>
</reference>
<organism evidence="2 3">
    <name type="scientific">Rhipicephalus sanguineus</name>
    <name type="common">Brown dog tick</name>
    <name type="synonym">Ixodes sanguineus</name>
    <dbReference type="NCBI Taxonomy" id="34632"/>
    <lineage>
        <taxon>Eukaryota</taxon>
        <taxon>Metazoa</taxon>
        <taxon>Ecdysozoa</taxon>
        <taxon>Arthropoda</taxon>
        <taxon>Chelicerata</taxon>
        <taxon>Arachnida</taxon>
        <taxon>Acari</taxon>
        <taxon>Parasitiformes</taxon>
        <taxon>Ixodida</taxon>
        <taxon>Ixodoidea</taxon>
        <taxon>Ixodidae</taxon>
        <taxon>Rhipicephalinae</taxon>
        <taxon>Rhipicephalus</taxon>
        <taxon>Rhipicephalus</taxon>
    </lineage>
</organism>
<dbReference type="GO" id="GO:0006044">
    <property type="term" value="P:N-acetylglucosamine metabolic process"/>
    <property type="evidence" value="ECO:0007669"/>
    <property type="project" value="TreeGrafter"/>
</dbReference>
<dbReference type="Pfam" id="PF04724">
    <property type="entry name" value="Glyco_transf_17"/>
    <property type="match status" value="1"/>
</dbReference>
<dbReference type="EMBL" id="JABSTV010001253">
    <property type="protein sequence ID" value="KAH7943895.1"/>
    <property type="molecule type" value="Genomic_DNA"/>
</dbReference>